<dbReference type="AlphaFoldDB" id="A0A6J6EMV5"/>
<organism evidence="3">
    <name type="scientific">freshwater metagenome</name>
    <dbReference type="NCBI Taxonomy" id="449393"/>
    <lineage>
        <taxon>unclassified sequences</taxon>
        <taxon>metagenomes</taxon>
        <taxon>ecological metagenomes</taxon>
    </lineage>
</organism>
<gene>
    <name evidence="3" type="ORF">UFOPK1683_00988</name>
</gene>
<dbReference type="SUPFAM" id="SSF103481">
    <property type="entry name" value="Multidrug resistance efflux transporter EmrE"/>
    <property type="match status" value="1"/>
</dbReference>
<evidence type="ECO:0000256" key="1">
    <source>
        <dbReference type="SAM" id="Phobius"/>
    </source>
</evidence>
<protein>
    <submittedName>
        <fullName evidence="3">Unannotated protein</fullName>
    </submittedName>
</protein>
<keyword evidence="1" id="KW-0472">Membrane</keyword>
<dbReference type="Gene3D" id="1.10.3730.20">
    <property type="match status" value="1"/>
</dbReference>
<keyword evidence="1" id="KW-0812">Transmembrane</keyword>
<feature type="transmembrane region" description="Helical" evidence="1">
    <location>
        <begin position="40"/>
        <end position="58"/>
    </location>
</feature>
<feature type="domain" description="EamA" evidence="2">
    <location>
        <begin position="3"/>
        <end position="57"/>
    </location>
</feature>
<feature type="transmembrane region" description="Helical" evidence="1">
    <location>
        <begin position="15"/>
        <end position="34"/>
    </location>
</feature>
<reference evidence="3" key="1">
    <citation type="submission" date="2020-05" db="EMBL/GenBank/DDBJ databases">
        <authorList>
            <person name="Chiriac C."/>
            <person name="Salcher M."/>
            <person name="Ghai R."/>
            <person name="Kavagutti S V."/>
        </authorList>
    </citation>
    <scope>NUCLEOTIDE SEQUENCE</scope>
</reference>
<dbReference type="InterPro" id="IPR037185">
    <property type="entry name" value="EmrE-like"/>
</dbReference>
<dbReference type="Pfam" id="PF00892">
    <property type="entry name" value="EamA"/>
    <property type="match status" value="1"/>
</dbReference>
<evidence type="ECO:0000313" key="3">
    <source>
        <dbReference type="EMBL" id="CAB4576699.1"/>
    </source>
</evidence>
<accession>A0A6J6EMV5</accession>
<dbReference type="InterPro" id="IPR000620">
    <property type="entry name" value="EamA_dom"/>
</dbReference>
<name>A0A6J6EMV5_9ZZZZ</name>
<sequence>MIQTWSQAHISPTKVAVILTMEVVFAALFAMVFTDETLNLQQMLGGVLILISMLAIVIKEDPGASSAENEKKAQ</sequence>
<keyword evidence="1" id="KW-1133">Transmembrane helix</keyword>
<proteinExistence type="predicted"/>
<evidence type="ECO:0000259" key="2">
    <source>
        <dbReference type="Pfam" id="PF00892"/>
    </source>
</evidence>
<dbReference type="EMBL" id="CAEZTL010000127">
    <property type="protein sequence ID" value="CAB4576699.1"/>
    <property type="molecule type" value="Genomic_DNA"/>
</dbReference>
<dbReference type="GO" id="GO:0016020">
    <property type="term" value="C:membrane"/>
    <property type="evidence" value="ECO:0007669"/>
    <property type="project" value="InterPro"/>
</dbReference>